<evidence type="ECO:0000313" key="2">
    <source>
        <dbReference type="Proteomes" id="UP000219182"/>
    </source>
</evidence>
<sequence>MSTIPIKHVEASLDAGMAGQVVIGLIALSTDVVTEYELRKMLPDDGVSISATRIETHNPITIENLQGHAHEIAKAAELFVPRQAVDVFAYACTSGSALISQAKLEAELHRTVPGAKLTSPMTGAYKAFRELGIARVSMLTPYPDKVTEAMIGCLRGAGISVVCCGSFQIENDYEIINVTPQSIQAAGQAINSPDAQAIFIPCTGLRTSSIIDSLENSLGKPVITAHQAMLWDALRIAGYTQPLTGLGTLFAT</sequence>
<reference evidence="1 2" key="1">
    <citation type="submission" date="2017-09" db="EMBL/GenBank/DDBJ databases">
        <title>Mesorhizobum sanjuanii sp. nov. isolated from nodules of Lotus tenuis in saline-alkaline lowlands of Flooding Pampa.</title>
        <authorList>
            <person name="Sannazzaro A.I."/>
            <person name="Torres Tejerizo G.A."/>
            <person name="Fontana F."/>
            <person name="Cumpa Velazquez L.M."/>
            <person name="Hansen L."/>
            <person name="Pistorio M."/>
            <person name="Estrella M.J."/>
        </authorList>
    </citation>
    <scope>NUCLEOTIDE SEQUENCE [LARGE SCALE GENOMIC DNA]</scope>
    <source>
        <strain evidence="1 2">BSA136</strain>
    </source>
</reference>
<dbReference type="PANTHER" id="PTHR40267">
    <property type="entry name" value="BLR3294 PROTEIN"/>
    <property type="match status" value="1"/>
</dbReference>
<dbReference type="AlphaFoldDB" id="A0A2A6FLF2"/>
<name>A0A2A6FLF2_9HYPH</name>
<protein>
    <submittedName>
        <fullName evidence="1">Asp/Glu racemase</fullName>
    </submittedName>
</protein>
<dbReference type="PIRSF" id="PIRSF015736">
    <property type="entry name" value="MI"/>
    <property type="match status" value="1"/>
</dbReference>
<dbReference type="Gene3D" id="3.40.50.12500">
    <property type="match status" value="1"/>
</dbReference>
<dbReference type="EMBL" id="NWQG01000013">
    <property type="protein sequence ID" value="PDQ22565.1"/>
    <property type="molecule type" value="Genomic_DNA"/>
</dbReference>
<proteinExistence type="predicted"/>
<dbReference type="Pfam" id="PF17645">
    <property type="entry name" value="Amdase"/>
    <property type="match status" value="1"/>
</dbReference>
<dbReference type="Proteomes" id="UP000219182">
    <property type="component" value="Unassembled WGS sequence"/>
</dbReference>
<organism evidence="1 2">
    <name type="scientific">Mesorhizobium sanjuanii</name>
    <dbReference type="NCBI Taxonomy" id="2037900"/>
    <lineage>
        <taxon>Bacteria</taxon>
        <taxon>Pseudomonadati</taxon>
        <taxon>Pseudomonadota</taxon>
        <taxon>Alphaproteobacteria</taxon>
        <taxon>Hyphomicrobiales</taxon>
        <taxon>Phyllobacteriaceae</taxon>
        <taxon>Mesorhizobium</taxon>
    </lineage>
</organism>
<accession>A0A2A6FLF2</accession>
<keyword evidence="2" id="KW-1185">Reference proteome</keyword>
<dbReference type="InterPro" id="IPR053714">
    <property type="entry name" value="Iso_Racemase_Enz_sf"/>
</dbReference>
<dbReference type="InterPro" id="IPR026286">
    <property type="entry name" value="MaiA/AMDase"/>
</dbReference>
<gene>
    <name evidence="1" type="ORF">CN311_02985</name>
</gene>
<comment type="caution">
    <text evidence="1">The sequence shown here is derived from an EMBL/GenBank/DDBJ whole genome shotgun (WGS) entry which is preliminary data.</text>
</comment>
<evidence type="ECO:0000313" key="1">
    <source>
        <dbReference type="EMBL" id="PDQ22565.1"/>
    </source>
</evidence>
<dbReference type="RefSeq" id="WP_097571928.1">
    <property type="nucleotide sequence ID" value="NZ_NWQG01000013.1"/>
</dbReference>
<dbReference type="PANTHER" id="PTHR40267:SF1">
    <property type="entry name" value="BLR3294 PROTEIN"/>
    <property type="match status" value="1"/>
</dbReference>